<feature type="transmembrane region" description="Helical" evidence="1">
    <location>
        <begin position="102"/>
        <end position="119"/>
    </location>
</feature>
<dbReference type="RefSeq" id="WP_263003376.1">
    <property type="nucleotide sequence ID" value="NZ_JAOTEM010000002.1"/>
</dbReference>
<feature type="transmembrane region" description="Helical" evidence="1">
    <location>
        <begin position="73"/>
        <end position="95"/>
    </location>
</feature>
<reference evidence="3" key="1">
    <citation type="submission" date="2023-07" db="EMBL/GenBank/DDBJ databases">
        <title>Chryseobacterium sp. strain PBS4-4 Genome sequencing and assembly.</title>
        <authorList>
            <person name="Jung Y."/>
        </authorList>
    </citation>
    <scope>NUCLEOTIDE SEQUENCE [LARGE SCALE GENOMIC DNA]</scope>
    <source>
        <strain evidence="3">PBS4-4</strain>
    </source>
</reference>
<keyword evidence="1" id="KW-1133">Transmembrane helix</keyword>
<sequence length="186" mass="22074">MKNFESELYNKRREFSEWFTFSILGMFLFYILLIFLIRDIGHQPFALPKSILILGFLITTYTVFLISKMRFDFIRTYIVILISLLFLITYISMLLCNISKTIYLLYIPIALMVMLVTSFRNSVYFSFFIIAGCFFISEVSELSGIALDKDLYKNNPEALHYQEYIVVVIAAYFTFLILYYHLEFIK</sequence>
<feature type="transmembrane region" description="Helical" evidence="1">
    <location>
        <begin position="164"/>
        <end position="182"/>
    </location>
</feature>
<accession>A0ABT2W7L5</accession>
<feature type="transmembrane region" description="Helical" evidence="1">
    <location>
        <begin position="49"/>
        <end position="67"/>
    </location>
</feature>
<evidence type="ECO:0000313" key="3">
    <source>
        <dbReference type="Proteomes" id="UP001208649"/>
    </source>
</evidence>
<protein>
    <submittedName>
        <fullName evidence="2">Uncharacterized protein</fullName>
    </submittedName>
</protein>
<feature type="transmembrane region" description="Helical" evidence="1">
    <location>
        <begin position="18"/>
        <end position="37"/>
    </location>
</feature>
<keyword evidence="3" id="KW-1185">Reference proteome</keyword>
<proteinExistence type="predicted"/>
<evidence type="ECO:0000313" key="2">
    <source>
        <dbReference type="EMBL" id="MCU7617948.1"/>
    </source>
</evidence>
<comment type="caution">
    <text evidence="2">The sequence shown here is derived from an EMBL/GenBank/DDBJ whole genome shotgun (WGS) entry which is preliminary data.</text>
</comment>
<organism evidence="2 3">
    <name type="scientific">Chryseobacterium edaphi</name>
    <dbReference type="NCBI Taxonomy" id="2976532"/>
    <lineage>
        <taxon>Bacteria</taxon>
        <taxon>Pseudomonadati</taxon>
        <taxon>Bacteroidota</taxon>
        <taxon>Flavobacteriia</taxon>
        <taxon>Flavobacteriales</taxon>
        <taxon>Weeksellaceae</taxon>
        <taxon>Chryseobacterium group</taxon>
        <taxon>Chryseobacterium</taxon>
    </lineage>
</organism>
<gene>
    <name evidence="2" type="ORF">NZ698_12130</name>
</gene>
<keyword evidence="1" id="KW-0472">Membrane</keyword>
<name>A0ABT2W7L5_9FLAO</name>
<dbReference type="Proteomes" id="UP001208649">
    <property type="component" value="Unassembled WGS sequence"/>
</dbReference>
<feature type="transmembrane region" description="Helical" evidence="1">
    <location>
        <begin position="125"/>
        <end position="143"/>
    </location>
</feature>
<dbReference type="EMBL" id="JAOTEM010000002">
    <property type="protein sequence ID" value="MCU7617948.1"/>
    <property type="molecule type" value="Genomic_DNA"/>
</dbReference>
<evidence type="ECO:0000256" key="1">
    <source>
        <dbReference type="SAM" id="Phobius"/>
    </source>
</evidence>
<keyword evidence="1" id="KW-0812">Transmembrane</keyword>